<dbReference type="InterPro" id="IPR026332">
    <property type="entry name" value="HutW"/>
</dbReference>
<keyword evidence="1" id="KW-0949">S-adenosyl-L-methionine</keyword>
<evidence type="ECO:0000313" key="7">
    <source>
        <dbReference type="Proteomes" id="UP000003195"/>
    </source>
</evidence>
<dbReference type="RefSeq" id="WP_006941056.1">
    <property type="nucleotide sequence ID" value="NZ_GL538184.1"/>
</dbReference>
<dbReference type="NCBIfam" id="TIGR04107">
    <property type="entry name" value="rSAM_HutW"/>
    <property type="match status" value="1"/>
</dbReference>
<dbReference type="GO" id="GO:0005737">
    <property type="term" value="C:cytoplasm"/>
    <property type="evidence" value="ECO:0007669"/>
    <property type="project" value="TreeGrafter"/>
</dbReference>
<dbReference type="OrthoDB" id="9808022at2"/>
<dbReference type="PANTHER" id="PTHR13932:SF9">
    <property type="entry name" value="COPROPORPHYRINOGEN III OXIDASE"/>
    <property type="match status" value="1"/>
</dbReference>
<dbReference type="GO" id="GO:0051539">
    <property type="term" value="F:4 iron, 4 sulfur cluster binding"/>
    <property type="evidence" value="ECO:0007669"/>
    <property type="project" value="TreeGrafter"/>
</dbReference>
<accession>E2ZA20</accession>
<evidence type="ECO:0000256" key="1">
    <source>
        <dbReference type="ARBA" id="ARBA00022691"/>
    </source>
</evidence>
<evidence type="ECO:0000256" key="3">
    <source>
        <dbReference type="ARBA" id="ARBA00023004"/>
    </source>
</evidence>
<dbReference type="PANTHER" id="PTHR13932">
    <property type="entry name" value="COPROPORPHYRINIGEN III OXIDASE"/>
    <property type="match status" value="1"/>
</dbReference>
<proteinExistence type="predicted"/>
<reference evidence="6 7" key="1">
    <citation type="submission" date="2010-08" db="EMBL/GenBank/DDBJ databases">
        <authorList>
            <person name="Weinstock G."/>
            <person name="Sodergren E."/>
            <person name="Clifton S."/>
            <person name="Fulton L."/>
            <person name="Fulton B."/>
            <person name="Courtney L."/>
            <person name="Fronick C."/>
            <person name="Harrison M."/>
            <person name="Strong C."/>
            <person name="Farmer C."/>
            <person name="Delahaunty K."/>
            <person name="Markovic C."/>
            <person name="Hall O."/>
            <person name="Minx P."/>
            <person name="Tomlinson C."/>
            <person name="Mitreva M."/>
            <person name="Hou S."/>
            <person name="Chen J."/>
            <person name="Wollam A."/>
            <person name="Pepin K.H."/>
            <person name="Johnson M."/>
            <person name="Bhonagiri V."/>
            <person name="Zhang X."/>
            <person name="Suruliraj S."/>
            <person name="Warren W."/>
            <person name="Chinwalla A."/>
            <person name="Mardis E.R."/>
            <person name="Wilson R.K."/>
        </authorList>
    </citation>
    <scope>NUCLEOTIDE SEQUENCE [LARGE SCALE GENOMIC DNA]</scope>
    <source>
        <strain evidence="6 7">F0359</strain>
    </source>
</reference>
<sequence length="522" mass="58579">MGLKELYESLPSEQREFQFGRIGADPLTEGFPRKRVVHAGIDGTPVNPREAQKIWQGLMSKKPTGKPTQTAYIHIPFCKTKCLYCAFFQNGTDQAVEDAYVDSLIKDLERECHEPRLKNGLIHSVFIGGGTPTSLSTQNAERLLRAIRTCLPLANDYELTLEGRIHDLVPEKMDVWMAEGVNRMSLGVQSFNTKVRRQVGRLDDKDTVLRRLEELQAYNQCVVIIDLIYGLPSQSMDVWRDDLECLMTSAADGADLYQLNVYDNSDLAKRIQAGALDPAATTKEQARMFEFGREYLMKHNCRRLSAAHWAKTNRERSLYNTLAKTGVTMFPFGSGAGGRVDGYSTMLYRTLDTYATAVEEKKKPFMALVKESDIQPLVNKTLAQIEQGYFNVDLLVGEDPRLSDLKWLYDLWEKQGLVENNGVIYKLTTAGEFWQVNLAQTTVECIQYLVKGVESMSLQGVAAQDGAETKAVSEKVEKIIAAMKKAKSSGAGPTPEAMKMMTEAMQSMSPEEMQEVMKHMGK</sequence>
<dbReference type="EMBL" id="AECS01000010">
    <property type="protein sequence ID" value="EFQ04782.1"/>
    <property type="molecule type" value="Genomic_DNA"/>
</dbReference>
<dbReference type="Gene3D" id="3.20.20.70">
    <property type="entry name" value="Aldolase class I"/>
    <property type="match status" value="1"/>
</dbReference>
<keyword evidence="3" id="KW-0408">Iron</keyword>
<dbReference type="AlphaFoldDB" id="E2ZA20"/>
<dbReference type="InterPro" id="IPR013785">
    <property type="entry name" value="Aldolase_TIM"/>
</dbReference>
<dbReference type="GO" id="GO:0003824">
    <property type="term" value="F:catalytic activity"/>
    <property type="evidence" value="ECO:0007669"/>
    <property type="project" value="InterPro"/>
</dbReference>
<keyword evidence="7" id="KW-1185">Reference proteome</keyword>
<dbReference type="eggNOG" id="COG0635">
    <property type="taxonomic scope" value="Bacteria"/>
</dbReference>
<evidence type="ECO:0000313" key="6">
    <source>
        <dbReference type="EMBL" id="EFQ04782.1"/>
    </source>
</evidence>
<dbReference type="GO" id="GO:0006779">
    <property type="term" value="P:porphyrin-containing compound biosynthetic process"/>
    <property type="evidence" value="ECO:0007669"/>
    <property type="project" value="TreeGrafter"/>
</dbReference>
<dbReference type="STRING" id="706434.HMPREF9429_00278"/>
<comment type="caution">
    <text evidence="6">The sequence shown here is derived from an EMBL/GenBank/DDBJ whole genome shotgun (WGS) entry which is preliminary data.</text>
</comment>
<dbReference type="SUPFAM" id="SSF102114">
    <property type="entry name" value="Radical SAM enzymes"/>
    <property type="match status" value="1"/>
</dbReference>
<evidence type="ECO:0000256" key="4">
    <source>
        <dbReference type="ARBA" id="ARBA00023014"/>
    </source>
</evidence>
<evidence type="ECO:0000256" key="2">
    <source>
        <dbReference type="ARBA" id="ARBA00022723"/>
    </source>
</evidence>
<keyword evidence="4" id="KW-0411">Iron-sulfur</keyword>
<feature type="domain" description="Radical SAM core" evidence="5">
    <location>
        <begin position="63"/>
        <end position="298"/>
    </location>
</feature>
<dbReference type="GO" id="GO:0046872">
    <property type="term" value="F:metal ion binding"/>
    <property type="evidence" value="ECO:0007669"/>
    <property type="project" value="UniProtKB-KW"/>
</dbReference>
<evidence type="ECO:0000259" key="5">
    <source>
        <dbReference type="PROSITE" id="PS51918"/>
    </source>
</evidence>
<organism evidence="6 7">
    <name type="scientific">Megasphaera micronuciformis F0359</name>
    <dbReference type="NCBI Taxonomy" id="706434"/>
    <lineage>
        <taxon>Bacteria</taxon>
        <taxon>Bacillati</taxon>
        <taxon>Bacillota</taxon>
        <taxon>Negativicutes</taxon>
        <taxon>Veillonellales</taxon>
        <taxon>Veillonellaceae</taxon>
        <taxon>Megasphaera</taxon>
    </lineage>
</organism>
<dbReference type="Pfam" id="PF04055">
    <property type="entry name" value="Radical_SAM"/>
    <property type="match status" value="1"/>
</dbReference>
<name>E2ZA20_9FIRM</name>
<keyword evidence="2" id="KW-0479">Metal-binding</keyword>
<dbReference type="InterPro" id="IPR007197">
    <property type="entry name" value="rSAM"/>
</dbReference>
<dbReference type="SFLD" id="SFLDG01065">
    <property type="entry name" value="anaerobic_coproporphyrinogen-I"/>
    <property type="match status" value="1"/>
</dbReference>
<dbReference type="SFLD" id="SFLDS00029">
    <property type="entry name" value="Radical_SAM"/>
    <property type="match status" value="1"/>
</dbReference>
<dbReference type="SFLD" id="SFLDF00311">
    <property type="entry name" value="heme_degradation_proteins_(Hut"/>
    <property type="match status" value="1"/>
</dbReference>
<dbReference type="Proteomes" id="UP000003195">
    <property type="component" value="Unassembled WGS sequence"/>
</dbReference>
<dbReference type="HOGENOM" id="CLU_027579_4_0_9"/>
<dbReference type="SMART" id="SM00729">
    <property type="entry name" value="Elp3"/>
    <property type="match status" value="1"/>
</dbReference>
<dbReference type="PROSITE" id="PS51918">
    <property type="entry name" value="RADICAL_SAM"/>
    <property type="match status" value="1"/>
</dbReference>
<dbReference type="InterPro" id="IPR006638">
    <property type="entry name" value="Elp3/MiaA/NifB-like_rSAM"/>
</dbReference>
<protein>
    <submittedName>
        <fullName evidence="6">Radical SAM domain protein</fullName>
    </submittedName>
</protein>
<dbReference type="InterPro" id="IPR058240">
    <property type="entry name" value="rSAM_sf"/>
</dbReference>
<gene>
    <name evidence="6" type="ORF">HMPREF9429_00278</name>
</gene>
<dbReference type="InterPro" id="IPR034505">
    <property type="entry name" value="Coproporphyrinogen-III_oxidase"/>
</dbReference>